<protein>
    <submittedName>
        <fullName evidence="2">Imidazole glycerol phosphate synthase subunit hisH domain protein</fullName>
    </submittedName>
</protein>
<sequence>MTAAIARERLVAVQFHPEKSSTNGLKILANFVEQVQKLALVS</sequence>
<comment type="caution">
    <text evidence="2">The sequence shown here is derived from an EMBL/GenBank/DDBJ whole genome shotgun (WGS) entry which is preliminary data.</text>
</comment>
<proteinExistence type="predicted"/>
<dbReference type="SUPFAM" id="SSF52317">
    <property type="entry name" value="Class I glutamine amidotransferase-like"/>
    <property type="match status" value="1"/>
</dbReference>
<dbReference type="Gene3D" id="3.40.50.880">
    <property type="match status" value="1"/>
</dbReference>
<evidence type="ECO:0000313" key="3">
    <source>
        <dbReference type="Proteomes" id="UP000010932"/>
    </source>
</evidence>
<dbReference type="Pfam" id="PF00117">
    <property type="entry name" value="GATase"/>
    <property type="match status" value="1"/>
</dbReference>
<feature type="domain" description="Glutamine amidotransferase" evidence="1">
    <location>
        <begin position="5"/>
        <end position="34"/>
    </location>
</feature>
<evidence type="ECO:0000259" key="1">
    <source>
        <dbReference type="Pfam" id="PF00117"/>
    </source>
</evidence>
<gene>
    <name evidence="2" type="primary">hisH</name>
    <name evidence="2" type="ORF">O53_1742</name>
</gene>
<dbReference type="InterPro" id="IPR017926">
    <property type="entry name" value="GATASE"/>
</dbReference>
<dbReference type="InterPro" id="IPR029062">
    <property type="entry name" value="Class_I_gatase-like"/>
</dbReference>
<accession>L7ECF9</accession>
<dbReference type="Proteomes" id="UP000010932">
    <property type="component" value="Unassembled WGS sequence"/>
</dbReference>
<reference evidence="2 3" key="1">
    <citation type="journal article" date="2013" name="Genome Announc.">
        <title>Whole-Genome Sequence of Microcystis aeruginosa TAIHU98, a Nontoxic Bloom-Forming Strain Isolated from Taihu Lake, China.</title>
        <authorList>
            <person name="Yang C."/>
            <person name="Zhang W."/>
            <person name="Ren M."/>
            <person name="Song L."/>
            <person name="Li T."/>
            <person name="Zhao J."/>
        </authorList>
    </citation>
    <scope>NUCLEOTIDE SEQUENCE [LARGE SCALE GENOMIC DNA]</scope>
    <source>
        <strain evidence="2 3">TAIHU98</strain>
    </source>
</reference>
<organism evidence="2 3">
    <name type="scientific">Microcystis aeruginosa TAIHU98</name>
    <dbReference type="NCBI Taxonomy" id="1134457"/>
    <lineage>
        <taxon>Bacteria</taxon>
        <taxon>Bacillati</taxon>
        <taxon>Cyanobacteriota</taxon>
        <taxon>Cyanophyceae</taxon>
        <taxon>Oscillatoriophycideae</taxon>
        <taxon>Chroococcales</taxon>
        <taxon>Microcystaceae</taxon>
        <taxon>Microcystis</taxon>
    </lineage>
</organism>
<evidence type="ECO:0000313" key="2">
    <source>
        <dbReference type="EMBL" id="ELP57130.1"/>
    </source>
</evidence>
<dbReference type="AlphaFoldDB" id="L7ECF9"/>
<dbReference type="PATRIC" id="fig|1134457.3.peg.1279"/>
<dbReference type="PROSITE" id="PS51273">
    <property type="entry name" value="GATASE_TYPE_1"/>
    <property type="match status" value="1"/>
</dbReference>
<name>L7ECF9_MICAE</name>
<dbReference type="EMBL" id="ANKQ01000001">
    <property type="protein sequence ID" value="ELP57130.1"/>
    <property type="molecule type" value="Genomic_DNA"/>
</dbReference>